<proteinExistence type="predicted"/>
<dbReference type="Proteomes" id="UP000239522">
    <property type="component" value="Unassembled WGS sequence"/>
</dbReference>
<evidence type="ECO:0000313" key="2">
    <source>
        <dbReference type="Proteomes" id="UP000239522"/>
    </source>
</evidence>
<evidence type="ECO:0000313" key="1">
    <source>
        <dbReference type="EMBL" id="PQB08656.1"/>
    </source>
</evidence>
<keyword evidence="2" id="KW-1185">Reference proteome</keyword>
<dbReference type="EMBL" id="MQUA01000013">
    <property type="protein sequence ID" value="PQB08656.1"/>
    <property type="molecule type" value="Genomic_DNA"/>
</dbReference>
<sequence>MIKFDLSNQYLSFENDFLVSIEWIDFENNENIEIENKTIFFSSTVFSGPFVWRNNTNLEWNKKRQKYNVGVGIHLKVERYSK</sequence>
<name>A0A2S7L1F0_9FLAO</name>
<organism evidence="1 2">
    <name type="scientific">Polaribacter filamentus</name>
    <dbReference type="NCBI Taxonomy" id="53483"/>
    <lineage>
        <taxon>Bacteria</taxon>
        <taxon>Pseudomonadati</taxon>
        <taxon>Bacteroidota</taxon>
        <taxon>Flavobacteriia</taxon>
        <taxon>Flavobacteriales</taxon>
        <taxon>Flavobacteriaceae</taxon>
    </lineage>
</organism>
<dbReference type="OrthoDB" id="848221at2"/>
<gene>
    <name evidence="1" type="ORF">BST83_09080</name>
</gene>
<dbReference type="AlphaFoldDB" id="A0A2S7L1F0"/>
<comment type="caution">
    <text evidence="1">The sequence shown here is derived from an EMBL/GenBank/DDBJ whole genome shotgun (WGS) entry which is preliminary data.</text>
</comment>
<accession>A0A2S7L1F0</accession>
<protein>
    <submittedName>
        <fullName evidence="1">Uncharacterized protein</fullName>
    </submittedName>
</protein>
<reference evidence="1 2" key="1">
    <citation type="submission" date="2016-11" db="EMBL/GenBank/DDBJ databases">
        <title>Trade-off between light-utilization and light-protection in marine flavobacteria.</title>
        <authorList>
            <person name="Kumagai Y."/>
        </authorList>
    </citation>
    <scope>NUCLEOTIDE SEQUENCE [LARGE SCALE GENOMIC DNA]</scope>
    <source>
        <strain evidence="1 2">ATCC 700397</strain>
    </source>
</reference>